<evidence type="ECO:0000256" key="4">
    <source>
        <dbReference type="ARBA" id="ARBA00018672"/>
    </source>
</evidence>
<dbReference type="Pfam" id="PF01627">
    <property type="entry name" value="Hpt"/>
    <property type="match status" value="1"/>
</dbReference>
<dbReference type="Gene3D" id="3.30.565.10">
    <property type="entry name" value="Histidine kinase-like ATPase, C-terminal domain"/>
    <property type="match status" value="1"/>
</dbReference>
<dbReference type="EMBL" id="AORV01000025">
    <property type="protein sequence ID" value="EMS72821.1"/>
    <property type="molecule type" value="Genomic_DNA"/>
</dbReference>
<dbReference type="PATRIC" id="fig|1195236.3.peg.1471"/>
<dbReference type="PROSITE" id="PS50110">
    <property type="entry name" value="RESPONSE_REGULATORY"/>
    <property type="match status" value="1"/>
</dbReference>
<dbReference type="FunFam" id="3.30.565.10:FF:000010">
    <property type="entry name" value="Sensor histidine kinase RcsC"/>
    <property type="match status" value="1"/>
</dbReference>
<dbReference type="InterPro" id="IPR036641">
    <property type="entry name" value="HPT_dom_sf"/>
</dbReference>
<dbReference type="SUPFAM" id="SSF47384">
    <property type="entry name" value="Homodimeric domain of signal transducing histidine kinase"/>
    <property type="match status" value="1"/>
</dbReference>
<evidence type="ECO:0000313" key="17">
    <source>
        <dbReference type="Proteomes" id="UP000014155"/>
    </source>
</evidence>
<evidence type="ECO:0000256" key="10">
    <source>
        <dbReference type="PROSITE-ProRule" id="PRU00110"/>
    </source>
</evidence>
<dbReference type="InterPro" id="IPR000014">
    <property type="entry name" value="PAS"/>
</dbReference>
<dbReference type="CDD" id="cd00130">
    <property type="entry name" value="PAS"/>
    <property type="match status" value="2"/>
</dbReference>
<feature type="transmembrane region" description="Helical" evidence="12">
    <location>
        <begin position="6"/>
        <end position="29"/>
    </location>
</feature>
<comment type="caution">
    <text evidence="16">The sequence shown here is derived from an EMBL/GenBank/DDBJ whole genome shotgun (WGS) entry which is preliminary data.</text>
</comment>
<evidence type="ECO:0000256" key="3">
    <source>
        <dbReference type="ARBA" id="ARBA00012438"/>
    </source>
</evidence>
<dbReference type="InterPro" id="IPR003594">
    <property type="entry name" value="HATPase_dom"/>
</dbReference>
<keyword evidence="5 11" id="KW-0597">Phosphoprotein</keyword>
<dbReference type="SMART" id="SM00388">
    <property type="entry name" value="HisKA"/>
    <property type="match status" value="1"/>
</dbReference>
<dbReference type="SUPFAM" id="SSF52172">
    <property type="entry name" value="CheY-like"/>
    <property type="match status" value="1"/>
</dbReference>
<dbReference type="eggNOG" id="COG4251">
    <property type="taxonomic scope" value="Bacteria"/>
</dbReference>
<reference evidence="16 17" key="1">
    <citation type="journal article" date="2013" name="Genome Announc.">
        <title>Draft Genome Sequence of the Cellulolytic, Mesophilic, Anaerobic Bacterium Clostridium termitidis Strain CT1112 (DSM 5398).</title>
        <authorList>
            <person name="Lal S."/>
            <person name="Ramachandran U."/>
            <person name="Zhang X."/>
            <person name="Munir R."/>
            <person name="Sparling R."/>
            <person name="Levin D.B."/>
        </authorList>
    </citation>
    <scope>NUCLEOTIDE SEQUENCE [LARGE SCALE GENOMIC DNA]</scope>
    <source>
        <strain evidence="16 17">CT1112</strain>
    </source>
</reference>
<dbReference type="PANTHER" id="PTHR45339:SF5">
    <property type="entry name" value="HISTIDINE KINASE"/>
    <property type="match status" value="1"/>
</dbReference>
<dbReference type="InterPro" id="IPR003661">
    <property type="entry name" value="HisK_dim/P_dom"/>
</dbReference>
<dbReference type="Pfam" id="PF02518">
    <property type="entry name" value="HATPase_c"/>
    <property type="match status" value="1"/>
</dbReference>
<dbReference type="InterPro" id="IPR004358">
    <property type="entry name" value="Sig_transdc_His_kin-like_C"/>
</dbReference>
<dbReference type="EC" id="2.7.13.3" evidence="3"/>
<keyword evidence="17" id="KW-1185">Reference proteome</keyword>
<evidence type="ECO:0000259" key="15">
    <source>
        <dbReference type="PROSITE" id="PS50894"/>
    </source>
</evidence>
<keyword evidence="12" id="KW-1133">Transmembrane helix</keyword>
<gene>
    <name evidence="16" type="ORF">CTER_1167</name>
</gene>
<dbReference type="InterPro" id="IPR036097">
    <property type="entry name" value="HisK_dim/P_sf"/>
</dbReference>
<feature type="modified residue" description="Phosphohistidine" evidence="10">
    <location>
        <position position="830"/>
    </location>
</feature>
<dbReference type="InterPro" id="IPR036890">
    <property type="entry name" value="HATPase_C_sf"/>
</dbReference>
<comment type="function">
    <text evidence="8">May play the central regulatory role in sporulation. It may be an element of the effector pathway responsible for the activation of sporulation genes in response to nutritional stress. Spo0A may act in concert with spo0H (a sigma factor) to control the expression of some genes that are critical to the sporulation process.</text>
</comment>
<keyword evidence="16" id="KW-0808">Transferase</keyword>
<dbReference type="SUPFAM" id="SSF55874">
    <property type="entry name" value="ATPase domain of HSP90 chaperone/DNA topoisomerase II/histidine kinase"/>
    <property type="match status" value="1"/>
</dbReference>
<dbReference type="SUPFAM" id="SSF55785">
    <property type="entry name" value="PYP-like sensor domain (PAS domain)"/>
    <property type="match status" value="2"/>
</dbReference>
<dbReference type="Gene3D" id="1.20.120.160">
    <property type="entry name" value="HPT domain"/>
    <property type="match status" value="1"/>
</dbReference>
<evidence type="ECO:0000256" key="12">
    <source>
        <dbReference type="SAM" id="Phobius"/>
    </source>
</evidence>
<dbReference type="Pfam" id="PF00072">
    <property type="entry name" value="Response_reg"/>
    <property type="match status" value="1"/>
</dbReference>
<name>S0FR25_RUMCE</name>
<dbReference type="Proteomes" id="UP000014155">
    <property type="component" value="Unassembled WGS sequence"/>
</dbReference>
<dbReference type="InterPro" id="IPR013656">
    <property type="entry name" value="PAS_4"/>
</dbReference>
<evidence type="ECO:0000256" key="5">
    <source>
        <dbReference type="ARBA" id="ARBA00022553"/>
    </source>
</evidence>
<dbReference type="InterPro" id="IPR008207">
    <property type="entry name" value="Sig_transdc_His_kin_Hpt_dom"/>
</dbReference>
<dbReference type="AlphaFoldDB" id="S0FR25"/>
<sequence>MNLTIIILLDAVIVFVIAAAFFIPCLLYYKRIIAEKNSLLSAVLTALPYGLFEIDINGNCLDYMAASNDIICHQHSIAGKNIREFISGDNWELIKAAMETVLKSGKEVIEAFPYPDPAGEIHWYEISLAARTPANDKTKAKSFIVLARDITARVKFQLALRESEERLKLAALAGKIGIWEYDISTDKSIIICNYIGVEYPEDLLKVNFRDLVHPEDKEMISKAFADYLSGKAEAFEVNCRINAPNLGWQWMLISCLALDRDRNGKILRVAGYIKNFTRQKKTLEGLKYDKAAAEAASRAKSEFIANMSHELRTPLNAVLGLSRMLMNSGLDSRQYDYLQKIQYSAEGLLTIVNDVLDYSWYNTPELKLQEIQFDLFELINKTVSILSNSIRSKGLNLIINISEDVPVSFIGDPDRLRQILLNLVGNAVKFTDKGSISINVNVSAAETASSQVILEFSIEDTGIGISPQQKLKLFKPFSQGDPGISKTYGGTGLGLAISKNLIEKMDGKISLESRPGYGSKFDFTVGLRPAPAASILPKPELRGSKAVMLIENPVLLSHTARLLKLLGMGSIIDGNTDNPPAFEDTAFLVCQPDSNGVSGLSGLVLPQCKVIAAGTFERNEYDDLQLIYPFGLNQLHNCLTGLKPAAVPVSAAPLKILVVDDNEVNLMVAEECLSSAGHHVTRASSGKEALEKLQQEYYNLVLMDLHMPVMDGLETSRRIRKLPLAGKPVIIALTADIDEAVRKKALNTWVDDYITKPFDPGKLLFTIEKWRTAAEADALDISSALKRLGGDYIAYMNILGLFVKNHKNFVHELKTALIDKDYPAALLLCHSMKGVAANIGAESLSMSAAAAVQELRTVGTENAAPLVFPVLEEQFGRVYSSAAALAEKNKNLEGQAQVTIDQITGLPQQSETAGTDTVLGDELEALISLTERGDFEAFERFRLLRPLLLQSFEQNRMGELEEAIRQMDWEAALKILKELLKGINIR</sequence>
<dbReference type="InterPro" id="IPR035965">
    <property type="entry name" value="PAS-like_dom_sf"/>
</dbReference>
<dbReference type="GO" id="GO:0000155">
    <property type="term" value="F:phosphorelay sensor kinase activity"/>
    <property type="evidence" value="ECO:0007669"/>
    <property type="project" value="InterPro"/>
</dbReference>
<dbReference type="Gene3D" id="3.40.50.2300">
    <property type="match status" value="1"/>
</dbReference>
<evidence type="ECO:0000256" key="7">
    <source>
        <dbReference type="ARBA" id="ARBA00023012"/>
    </source>
</evidence>
<feature type="domain" description="HPt" evidence="15">
    <location>
        <begin position="791"/>
        <end position="892"/>
    </location>
</feature>
<feature type="domain" description="Response regulatory" evidence="14">
    <location>
        <begin position="655"/>
        <end position="771"/>
    </location>
</feature>
<dbReference type="SUPFAM" id="SSF47226">
    <property type="entry name" value="Histidine-containing phosphotransfer domain, HPT domain"/>
    <property type="match status" value="1"/>
</dbReference>
<evidence type="ECO:0000256" key="1">
    <source>
        <dbReference type="ARBA" id="ARBA00000085"/>
    </source>
</evidence>
<dbReference type="CDD" id="cd16922">
    <property type="entry name" value="HATPase_EvgS-ArcB-TorS-like"/>
    <property type="match status" value="1"/>
</dbReference>
<dbReference type="Pfam" id="PF00512">
    <property type="entry name" value="HisKA"/>
    <property type="match status" value="1"/>
</dbReference>
<accession>S0FR25</accession>
<dbReference type="NCBIfam" id="TIGR00229">
    <property type="entry name" value="sensory_box"/>
    <property type="match status" value="1"/>
</dbReference>
<dbReference type="RefSeq" id="WP_004624537.1">
    <property type="nucleotide sequence ID" value="NZ_AORV01000025.1"/>
</dbReference>
<feature type="modified residue" description="4-aspartylphosphate" evidence="11">
    <location>
        <position position="704"/>
    </location>
</feature>
<evidence type="ECO:0000256" key="6">
    <source>
        <dbReference type="ARBA" id="ARBA00022777"/>
    </source>
</evidence>
<evidence type="ECO:0000259" key="14">
    <source>
        <dbReference type="PROSITE" id="PS50110"/>
    </source>
</evidence>
<dbReference type="GO" id="GO:0005886">
    <property type="term" value="C:plasma membrane"/>
    <property type="evidence" value="ECO:0007669"/>
    <property type="project" value="UniProtKB-SubCell"/>
</dbReference>
<dbReference type="PROSITE" id="PS50109">
    <property type="entry name" value="HIS_KIN"/>
    <property type="match status" value="1"/>
</dbReference>
<dbReference type="CDD" id="cd00082">
    <property type="entry name" value="HisKA"/>
    <property type="match status" value="1"/>
</dbReference>
<keyword evidence="12" id="KW-0812">Transmembrane</keyword>
<keyword evidence="12" id="KW-0472">Membrane</keyword>
<dbReference type="PANTHER" id="PTHR45339">
    <property type="entry name" value="HYBRID SIGNAL TRANSDUCTION HISTIDINE KINASE J"/>
    <property type="match status" value="1"/>
</dbReference>
<keyword evidence="6" id="KW-0418">Kinase</keyword>
<evidence type="ECO:0000256" key="8">
    <source>
        <dbReference type="ARBA" id="ARBA00024867"/>
    </source>
</evidence>
<evidence type="ECO:0000313" key="16">
    <source>
        <dbReference type="EMBL" id="EMS72821.1"/>
    </source>
</evidence>
<comment type="catalytic activity">
    <reaction evidence="1">
        <text>ATP + protein L-histidine = ADP + protein N-phospho-L-histidine.</text>
        <dbReference type="EC" id="2.7.13.3"/>
    </reaction>
</comment>
<comment type="similarity">
    <text evidence="2">In the N-terminal section; belongs to the phytochrome family.</text>
</comment>
<dbReference type="Gene3D" id="3.30.450.20">
    <property type="entry name" value="PAS domain"/>
    <property type="match status" value="2"/>
</dbReference>
<dbReference type="PROSITE" id="PS50894">
    <property type="entry name" value="HPT"/>
    <property type="match status" value="1"/>
</dbReference>
<dbReference type="STRING" id="1195236.CTER_1167"/>
<dbReference type="InterPro" id="IPR001789">
    <property type="entry name" value="Sig_transdc_resp-reg_receiver"/>
</dbReference>
<proteinExistence type="inferred from homology"/>
<dbReference type="Pfam" id="PF08447">
    <property type="entry name" value="PAS_3"/>
    <property type="match status" value="1"/>
</dbReference>
<organism evidence="16 17">
    <name type="scientific">Ruminiclostridium cellobioparum subsp. termitidis CT1112</name>
    <dbReference type="NCBI Taxonomy" id="1195236"/>
    <lineage>
        <taxon>Bacteria</taxon>
        <taxon>Bacillati</taxon>
        <taxon>Bacillota</taxon>
        <taxon>Clostridia</taxon>
        <taxon>Eubacteriales</taxon>
        <taxon>Oscillospiraceae</taxon>
        <taxon>Ruminiclostridium</taxon>
    </lineage>
</organism>
<keyword evidence="7" id="KW-0902">Two-component regulatory system</keyword>
<dbReference type="InterPro" id="IPR005467">
    <property type="entry name" value="His_kinase_dom"/>
</dbReference>
<evidence type="ECO:0000256" key="9">
    <source>
        <dbReference type="ARBA" id="ARBA00074306"/>
    </source>
</evidence>
<feature type="domain" description="Histidine kinase" evidence="13">
    <location>
        <begin position="306"/>
        <end position="529"/>
    </location>
</feature>
<dbReference type="InterPro" id="IPR011006">
    <property type="entry name" value="CheY-like_superfamily"/>
</dbReference>
<evidence type="ECO:0000259" key="13">
    <source>
        <dbReference type="PROSITE" id="PS50109"/>
    </source>
</evidence>
<dbReference type="SMART" id="SM00387">
    <property type="entry name" value="HATPase_c"/>
    <property type="match status" value="1"/>
</dbReference>
<protein>
    <recommendedName>
        <fullName evidence="9">Circadian input-output histidine kinase CikA</fullName>
        <ecNumber evidence="3">2.7.13.3</ecNumber>
    </recommendedName>
    <alternativeName>
        <fullName evidence="4">Stage 0 sporulation protein A homolog</fullName>
    </alternativeName>
</protein>
<dbReference type="SMART" id="SM00448">
    <property type="entry name" value="REC"/>
    <property type="match status" value="1"/>
</dbReference>
<dbReference type="InterPro" id="IPR013655">
    <property type="entry name" value="PAS_fold_3"/>
</dbReference>
<dbReference type="PRINTS" id="PR00344">
    <property type="entry name" value="BCTRLSENSOR"/>
</dbReference>
<evidence type="ECO:0000256" key="11">
    <source>
        <dbReference type="PROSITE-ProRule" id="PRU00169"/>
    </source>
</evidence>
<dbReference type="CDD" id="cd17546">
    <property type="entry name" value="REC_hyHK_CKI1_RcsC-like"/>
    <property type="match status" value="1"/>
</dbReference>
<dbReference type="Pfam" id="PF08448">
    <property type="entry name" value="PAS_4"/>
    <property type="match status" value="1"/>
</dbReference>
<dbReference type="GO" id="GO:0005524">
    <property type="term" value="F:ATP binding"/>
    <property type="evidence" value="ECO:0007669"/>
    <property type="project" value="UniProtKB-KW"/>
</dbReference>
<evidence type="ECO:0000256" key="2">
    <source>
        <dbReference type="ARBA" id="ARBA00006402"/>
    </source>
</evidence>
<dbReference type="Gene3D" id="1.10.287.130">
    <property type="match status" value="1"/>
</dbReference>